<gene>
    <name evidence="2" type="ORF">GCM10011583_72690</name>
</gene>
<evidence type="ECO:0000313" key="2">
    <source>
        <dbReference type="EMBL" id="GGK30310.1"/>
    </source>
</evidence>
<sequence>MNFTPCQAAAFKEYGSKLGTLMTKAQPRQLKRTPDSSSTDRPNEAPATASSVPTMPLSHTGAPCPEEPGQAWTSSTARSCRAACCYLSRTSTGPRIRNCLSKQQTNAAA</sequence>
<evidence type="ECO:0000256" key="1">
    <source>
        <dbReference type="SAM" id="MobiDB-lite"/>
    </source>
</evidence>
<name>A0ABQ2EZV1_9ACTN</name>
<comment type="caution">
    <text evidence="2">The sequence shown here is derived from an EMBL/GenBank/DDBJ whole genome shotgun (WGS) entry which is preliminary data.</text>
</comment>
<keyword evidence="3" id="KW-1185">Reference proteome</keyword>
<dbReference type="EMBL" id="BMMV01000040">
    <property type="protein sequence ID" value="GGK30310.1"/>
    <property type="molecule type" value="Genomic_DNA"/>
</dbReference>
<reference evidence="3" key="1">
    <citation type="journal article" date="2019" name="Int. J. Syst. Evol. Microbiol.">
        <title>The Global Catalogue of Microorganisms (GCM) 10K type strain sequencing project: providing services to taxonomists for standard genome sequencing and annotation.</title>
        <authorList>
            <consortium name="The Broad Institute Genomics Platform"/>
            <consortium name="The Broad Institute Genome Sequencing Center for Infectious Disease"/>
            <person name="Wu L."/>
            <person name="Ma J."/>
        </authorList>
    </citation>
    <scope>NUCLEOTIDE SEQUENCE [LARGE SCALE GENOMIC DNA]</scope>
    <source>
        <strain evidence="3">CGMCC 4.7275</strain>
    </source>
</reference>
<protein>
    <submittedName>
        <fullName evidence="2">Uncharacterized protein</fullName>
    </submittedName>
</protein>
<proteinExistence type="predicted"/>
<organism evidence="2 3">
    <name type="scientific">Streptomyces camponoticapitis</name>
    <dbReference type="NCBI Taxonomy" id="1616125"/>
    <lineage>
        <taxon>Bacteria</taxon>
        <taxon>Bacillati</taxon>
        <taxon>Actinomycetota</taxon>
        <taxon>Actinomycetes</taxon>
        <taxon>Kitasatosporales</taxon>
        <taxon>Streptomycetaceae</taxon>
        <taxon>Streptomyces</taxon>
    </lineage>
</organism>
<dbReference type="Proteomes" id="UP000660265">
    <property type="component" value="Unassembled WGS sequence"/>
</dbReference>
<feature type="region of interest" description="Disordered" evidence="1">
    <location>
        <begin position="20"/>
        <end position="72"/>
    </location>
</feature>
<evidence type="ECO:0000313" key="3">
    <source>
        <dbReference type="Proteomes" id="UP000660265"/>
    </source>
</evidence>
<accession>A0ABQ2EZV1</accession>